<protein>
    <submittedName>
        <fullName evidence="1">Uncharacterized protein</fullName>
    </submittedName>
</protein>
<dbReference type="EMBL" id="LDOT01000002">
    <property type="protein sequence ID" value="KLV09235.1"/>
    <property type="molecule type" value="Genomic_DNA"/>
</dbReference>
<accession>A0A0J1HC54</accession>
<reference evidence="1 2" key="1">
    <citation type="submission" date="2015-05" db="EMBL/GenBank/DDBJ databases">
        <title>Photobacterium galathea sp. nov.</title>
        <authorList>
            <person name="Machado H."/>
            <person name="Gram L."/>
        </authorList>
    </citation>
    <scope>NUCLEOTIDE SEQUENCE [LARGE SCALE GENOMIC DNA]</scope>
    <source>
        <strain evidence="1 2">CGMCC 1.12159</strain>
    </source>
</reference>
<dbReference type="AlphaFoldDB" id="A0A0J1HC54"/>
<dbReference type="STRING" id="1195763.ABT56_03310"/>
<comment type="caution">
    <text evidence="1">The sequence shown here is derived from an EMBL/GenBank/DDBJ whole genome shotgun (WGS) entry which is preliminary data.</text>
</comment>
<keyword evidence="2" id="KW-1185">Reference proteome</keyword>
<proteinExistence type="predicted"/>
<gene>
    <name evidence="1" type="ORF">ABT56_03310</name>
</gene>
<sequence>MNRQIPLNKWLYKALIEKEMDGFSVLEIRNTLLPDTYMLFDREELRKLLYRQLYKLLACGFLEKRRDEVTRETRYFKTDAFRALQFVAAKRTQLSLAHAQLKNSEYNPFISHVSREKAQFEAELRIVLGEVDVYKRVLTTFPEQSALVEPLYEKSKDYSAELLGRINALSKLSALPQ</sequence>
<dbReference type="PATRIC" id="fig|1195763.3.peg.716"/>
<evidence type="ECO:0000313" key="2">
    <source>
        <dbReference type="Proteomes" id="UP000036097"/>
    </source>
</evidence>
<organism evidence="1 2">
    <name type="scientific">Photobacterium aquae</name>
    <dbReference type="NCBI Taxonomy" id="1195763"/>
    <lineage>
        <taxon>Bacteria</taxon>
        <taxon>Pseudomonadati</taxon>
        <taxon>Pseudomonadota</taxon>
        <taxon>Gammaproteobacteria</taxon>
        <taxon>Vibrionales</taxon>
        <taxon>Vibrionaceae</taxon>
        <taxon>Photobacterium</taxon>
    </lineage>
</organism>
<dbReference type="Proteomes" id="UP000036097">
    <property type="component" value="Unassembled WGS sequence"/>
</dbReference>
<evidence type="ECO:0000313" key="1">
    <source>
        <dbReference type="EMBL" id="KLV09235.1"/>
    </source>
</evidence>
<name>A0A0J1HC54_9GAMM</name>